<protein>
    <submittedName>
        <fullName evidence="1">Uncharacterized protein</fullName>
    </submittedName>
</protein>
<organism evidence="1 2">
    <name type="scientific">Verrucomicrobia subdivision 6 bacterium BACL9 MAG-120507-bin52</name>
    <dbReference type="NCBI Taxonomy" id="1655590"/>
    <lineage>
        <taxon>Bacteria</taxon>
        <taxon>Pseudomonadati</taxon>
        <taxon>Verrucomicrobiota</taxon>
        <taxon>Verrucomicrobiia</taxon>
        <taxon>Verrucomicrobiales</taxon>
        <taxon>Verrucomicrobia subdivision 6</taxon>
    </lineage>
</organism>
<comment type="caution">
    <text evidence="1">The sequence shown here is derived from an EMBL/GenBank/DDBJ whole genome shotgun (WGS) entry which is preliminary data.</text>
</comment>
<name>A0A0R2RPL7_9BACT</name>
<evidence type="ECO:0000313" key="1">
    <source>
        <dbReference type="EMBL" id="KRO62752.1"/>
    </source>
</evidence>
<dbReference type="Proteomes" id="UP000051269">
    <property type="component" value="Unassembled WGS sequence"/>
</dbReference>
<sequence>MLRVASGGQSEGGLRVELFPIREEGFADGWTNPSGASRKVIKLEALRGTGCSHGAKGAMGNGGGEPLRMD</sequence>
<evidence type="ECO:0000313" key="2">
    <source>
        <dbReference type="Proteomes" id="UP000051269"/>
    </source>
</evidence>
<reference evidence="1 2" key="1">
    <citation type="submission" date="2015-10" db="EMBL/GenBank/DDBJ databases">
        <title>Metagenome-Assembled Genomes uncover a global brackish microbiome.</title>
        <authorList>
            <person name="Hugerth L.W."/>
            <person name="Larsson J."/>
            <person name="Alneberg J."/>
            <person name="Lindh M.V."/>
            <person name="Legrand C."/>
            <person name="Pinhassi J."/>
            <person name="Andersson A.F."/>
        </authorList>
    </citation>
    <scope>NUCLEOTIDE SEQUENCE [LARGE SCALE GENOMIC DNA]</scope>
    <source>
        <strain evidence="1">BACL18 MAG-120507-bin52</strain>
    </source>
</reference>
<gene>
    <name evidence="1" type="ORF">ABR82_06270</name>
</gene>
<dbReference type="AlphaFoldDB" id="A0A0R2RPL7"/>
<accession>A0A0R2RPL7</accession>
<proteinExistence type="predicted"/>
<dbReference type="EMBL" id="LIBO01000038">
    <property type="protein sequence ID" value="KRO62752.1"/>
    <property type="molecule type" value="Genomic_DNA"/>
</dbReference>